<dbReference type="RefSeq" id="WP_349276534.1">
    <property type="nucleotide sequence ID" value="NZ_CBCSCU010000027.1"/>
</dbReference>
<proteinExistence type="predicted"/>
<accession>A0AAU7LLP8</accession>
<feature type="chain" id="PRO_5043335951" description="Lipoprotein" evidence="1">
    <location>
        <begin position="27"/>
        <end position="239"/>
    </location>
</feature>
<organism evidence="2">
    <name type="scientific">Polaromonas hydrogenivorans</name>
    <dbReference type="NCBI Taxonomy" id="335476"/>
    <lineage>
        <taxon>Bacteria</taxon>
        <taxon>Pseudomonadati</taxon>
        <taxon>Pseudomonadota</taxon>
        <taxon>Betaproteobacteria</taxon>
        <taxon>Burkholderiales</taxon>
        <taxon>Comamonadaceae</taxon>
        <taxon>Polaromonas</taxon>
    </lineage>
</organism>
<keyword evidence="1" id="KW-0732">Signal</keyword>
<gene>
    <name evidence="2" type="ORF">ABLV49_11440</name>
</gene>
<evidence type="ECO:0008006" key="3">
    <source>
        <dbReference type="Google" id="ProtNLM"/>
    </source>
</evidence>
<feature type="signal peptide" evidence="1">
    <location>
        <begin position="1"/>
        <end position="26"/>
    </location>
</feature>
<name>A0AAU7LLP8_9BURK</name>
<evidence type="ECO:0000256" key="1">
    <source>
        <dbReference type="SAM" id="SignalP"/>
    </source>
</evidence>
<sequence>MKTFFCSTVKCAVPLAATALLLGACGSGPKPPDWQVEAKGSMERSVAAYMEGNSRVEAAELARARSQLSRTGRADLLATAELLHCASRVASLVLEPCAGFDALRGDATAAQRAYADYLRGQVQAESIALLPPAQRAAAAGDANALKGIADPLSQLVAAGVLLQTGKASPPVIAQAIDTASSQGWRRPLLAWLGVQATRAEQGGDAEEAARLRRRMAIAQGSGLSVKEAEKAPEKENGKR</sequence>
<dbReference type="AlphaFoldDB" id="A0AAU7LLP8"/>
<reference evidence="2" key="1">
    <citation type="submission" date="2024-05" db="EMBL/GenBank/DDBJ databases">
        <authorList>
            <person name="Bunk B."/>
            <person name="Swiderski J."/>
            <person name="Sproer C."/>
            <person name="Thiel V."/>
        </authorList>
    </citation>
    <scope>NUCLEOTIDE SEQUENCE</scope>
    <source>
        <strain evidence="2">DSM 17735</strain>
    </source>
</reference>
<dbReference type="PROSITE" id="PS51257">
    <property type="entry name" value="PROKAR_LIPOPROTEIN"/>
    <property type="match status" value="1"/>
</dbReference>
<protein>
    <recommendedName>
        <fullName evidence="3">Lipoprotein</fullName>
    </recommendedName>
</protein>
<dbReference type="EMBL" id="CP157675">
    <property type="protein sequence ID" value="XBP68542.1"/>
    <property type="molecule type" value="Genomic_DNA"/>
</dbReference>
<evidence type="ECO:0000313" key="2">
    <source>
        <dbReference type="EMBL" id="XBP68542.1"/>
    </source>
</evidence>